<dbReference type="Pfam" id="PF23247">
    <property type="entry name" value="LRR_RPS2"/>
    <property type="match status" value="1"/>
</dbReference>
<evidence type="ECO:0000256" key="1">
    <source>
        <dbReference type="ARBA" id="ARBA00022821"/>
    </source>
</evidence>
<protein>
    <recommendedName>
        <fullName evidence="2">Disease resistance protein At4g27190-like leucine-rich repeats domain-containing protein</fullName>
    </recommendedName>
</protein>
<sequence length="294" mass="33401">MYVWPRVMRKSQILSLGISPHLLLFFHGIKTWSVHPQFAVTNPDLIKFPFQLLFVNDIQKTHKAKSVTVPVPPSRAVYGINPSKFLFHMLHQTVTSCPAHDQPTIASCQLDISSDAYSFLEISLSQYPEKIAHPLSDDHLLVGFPRLKHLVLKDMESLNLIWDNQLDAESFHKLDQLLVESYEKLSNTFSVIMLGRLQNLDKLKIENCVSLEKIFEPQRLNASETQALKIGQPNSFGATPNFLFPKVTPLLLKGLPSLKSIYPGIYFTEWLSLKELVVFGCNQVQILASELLSY</sequence>
<feature type="domain" description="Disease resistance protein At4g27190-like leucine-rich repeats" evidence="2">
    <location>
        <begin position="147"/>
        <end position="286"/>
    </location>
</feature>
<dbReference type="SUPFAM" id="SSF52047">
    <property type="entry name" value="RNI-like"/>
    <property type="match status" value="1"/>
</dbReference>
<name>A0AAV5KP23_9ROSI</name>
<dbReference type="InterPro" id="IPR057135">
    <property type="entry name" value="At4g27190-like_LRR"/>
</dbReference>
<accession>A0AAV5KP23</accession>
<dbReference type="Proteomes" id="UP001054252">
    <property type="component" value="Unassembled WGS sequence"/>
</dbReference>
<evidence type="ECO:0000259" key="2">
    <source>
        <dbReference type="Pfam" id="PF23247"/>
    </source>
</evidence>
<dbReference type="PANTHER" id="PTHR33463">
    <property type="entry name" value="NB-ARC DOMAIN-CONTAINING PROTEIN-RELATED"/>
    <property type="match status" value="1"/>
</dbReference>
<evidence type="ECO:0000313" key="4">
    <source>
        <dbReference type="Proteomes" id="UP001054252"/>
    </source>
</evidence>
<organism evidence="3 4">
    <name type="scientific">Rubroshorea leprosula</name>
    <dbReference type="NCBI Taxonomy" id="152421"/>
    <lineage>
        <taxon>Eukaryota</taxon>
        <taxon>Viridiplantae</taxon>
        <taxon>Streptophyta</taxon>
        <taxon>Embryophyta</taxon>
        <taxon>Tracheophyta</taxon>
        <taxon>Spermatophyta</taxon>
        <taxon>Magnoliopsida</taxon>
        <taxon>eudicotyledons</taxon>
        <taxon>Gunneridae</taxon>
        <taxon>Pentapetalae</taxon>
        <taxon>rosids</taxon>
        <taxon>malvids</taxon>
        <taxon>Malvales</taxon>
        <taxon>Dipterocarpaceae</taxon>
        <taxon>Rubroshorea</taxon>
    </lineage>
</organism>
<keyword evidence="4" id="KW-1185">Reference proteome</keyword>
<dbReference type="Gene3D" id="3.80.10.10">
    <property type="entry name" value="Ribonuclease Inhibitor"/>
    <property type="match status" value="1"/>
</dbReference>
<evidence type="ECO:0000313" key="3">
    <source>
        <dbReference type="EMBL" id="GKV26343.1"/>
    </source>
</evidence>
<comment type="caution">
    <text evidence="3">The sequence shown here is derived from an EMBL/GenBank/DDBJ whole genome shotgun (WGS) entry which is preliminary data.</text>
</comment>
<reference evidence="3 4" key="1">
    <citation type="journal article" date="2021" name="Commun. Biol.">
        <title>The genome of Shorea leprosula (Dipterocarpaceae) highlights the ecological relevance of drought in aseasonal tropical rainforests.</title>
        <authorList>
            <person name="Ng K.K.S."/>
            <person name="Kobayashi M.J."/>
            <person name="Fawcett J.A."/>
            <person name="Hatakeyama M."/>
            <person name="Paape T."/>
            <person name="Ng C.H."/>
            <person name="Ang C.C."/>
            <person name="Tnah L.H."/>
            <person name="Lee C.T."/>
            <person name="Nishiyama T."/>
            <person name="Sese J."/>
            <person name="O'Brien M.J."/>
            <person name="Copetti D."/>
            <person name="Mohd Noor M.I."/>
            <person name="Ong R.C."/>
            <person name="Putra M."/>
            <person name="Sireger I.Z."/>
            <person name="Indrioko S."/>
            <person name="Kosugi Y."/>
            <person name="Izuno A."/>
            <person name="Isagi Y."/>
            <person name="Lee S.L."/>
            <person name="Shimizu K.K."/>
        </authorList>
    </citation>
    <scope>NUCLEOTIDE SEQUENCE [LARGE SCALE GENOMIC DNA]</scope>
    <source>
        <strain evidence="3">214</strain>
    </source>
</reference>
<dbReference type="InterPro" id="IPR032675">
    <property type="entry name" value="LRR_dom_sf"/>
</dbReference>
<proteinExistence type="predicted"/>
<keyword evidence="1" id="KW-0611">Plant defense</keyword>
<dbReference type="AlphaFoldDB" id="A0AAV5KP23"/>
<dbReference type="InterPro" id="IPR050905">
    <property type="entry name" value="Plant_NBS-LRR"/>
</dbReference>
<gene>
    <name evidence="3" type="ORF">SLEP1_g35668</name>
</gene>
<dbReference type="PANTHER" id="PTHR33463:SF209">
    <property type="entry name" value="DISEASE RESISTANCE PROTEIN RPS2-LIKE"/>
    <property type="match status" value="1"/>
</dbReference>
<dbReference type="EMBL" id="BPVZ01000072">
    <property type="protein sequence ID" value="GKV26343.1"/>
    <property type="molecule type" value="Genomic_DNA"/>
</dbReference>